<dbReference type="Pfam" id="PF14327">
    <property type="entry name" value="CSTF2_hinge"/>
    <property type="match status" value="1"/>
</dbReference>
<dbReference type="InterPro" id="IPR026896">
    <property type="entry name" value="CSTF_C"/>
</dbReference>
<evidence type="ECO:0000313" key="8">
    <source>
        <dbReference type="Proteomes" id="UP001314170"/>
    </source>
</evidence>
<gene>
    <name evidence="7" type="ORF">DCAF_LOCUS22439</name>
</gene>
<sequence length="572" mass="63076">MAGKPIAGEGLPANLAGMTKNQLYDIMSQMKALIEQNKQQAKDILIQNPSLTKALFQAQIMLGMVQPPQVIPNIQPAAPQQPQQSAQPSQQPNIQAAHLSPGQGGLQDQTSASQSQPPLRKQHQSQPAMPTSAPSGPPVNLQSPPLPSHPLQMPQQPKGHMNPQVTPMSVTQSSQLPNLPPAPSHSVSQPLPIHQTQMSSVSSQLQQPLQTAGISHLPLQPPLAPQPRPPVPSFHHQYGQQMGPNMGYQHTGAPHHPSQPMFHSSNKPQTSMGPSFPQVQQPLPNQQPHQSYQVGTELLWIGFVRKTKSCLVLEVKLEIVRVAVINFVISNHAGGSHLGAEYNSQVANSMQVDRGSLWMSGPPEGSTMTHPGPPQFNPGQMAQGNHPSRTAAMSSDMEKALLQQVMSLTPEQIGLLPPEQRNQVLQLQQMLRQVRRQKLQQHFWSSQFIGDDWLRANNYTEVDTGYTLETNLKQNFELFCFSATILLTNEVTDEFSRQIAQQEPQETDEMASDELQQNVGKPKQTIHLIDSIALIVSGKAGSQSSFNVQRNHPLQMHLTLSWNLLEEIRKTW</sequence>
<organism evidence="7 8">
    <name type="scientific">Dovyalis caffra</name>
    <dbReference type="NCBI Taxonomy" id="77055"/>
    <lineage>
        <taxon>Eukaryota</taxon>
        <taxon>Viridiplantae</taxon>
        <taxon>Streptophyta</taxon>
        <taxon>Embryophyta</taxon>
        <taxon>Tracheophyta</taxon>
        <taxon>Spermatophyta</taxon>
        <taxon>Magnoliopsida</taxon>
        <taxon>eudicotyledons</taxon>
        <taxon>Gunneridae</taxon>
        <taxon>Pentapetalae</taxon>
        <taxon>rosids</taxon>
        <taxon>fabids</taxon>
        <taxon>Malpighiales</taxon>
        <taxon>Salicaceae</taxon>
        <taxon>Flacourtieae</taxon>
        <taxon>Dovyalis</taxon>
    </lineage>
</organism>
<keyword evidence="3" id="KW-0539">Nucleus</keyword>
<feature type="region of interest" description="Disordered" evidence="4">
    <location>
        <begin position="215"/>
        <end position="290"/>
    </location>
</feature>
<feature type="compositionally biased region" description="Polar residues" evidence="4">
    <location>
        <begin position="163"/>
        <end position="177"/>
    </location>
</feature>
<proteinExistence type="predicted"/>
<accession>A0AAV1SE50</accession>
<feature type="domain" description="Transcription termination and cleavage factor C-terminal" evidence="5">
    <location>
        <begin position="399"/>
        <end position="433"/>
    </location>
</feature>
<name>A0AAV1SE50_9ROSI</name>
<evidence type="ECO:0000256" key="1">
    <source>
        <dbReference type="ARBA" id="ARBA00004123"/>
    </source>
</evidence>
<evidence type="ECO:0000256" key="3">
    <source>
        <dbReference type="ARBA" id="ARBA00023242"/>
    </source>
</evidence>
<comment type="subcellular location">
    <subcellularLocation>
        <location evidence="1">Nucleus</location>
    </subcellularLocation>
</comment>
<evidence type="ECO:0000256" key="2">
    <source>
        <dbReference type="ARBA" id="ARBA00022884"/>
    </source>
</evidence>
<dbReference type="Gene3D" id="1.25.40.630">
    <property type="match status" value="1"/>
</dbReference>
<dbReference type="PANTHER" id="PTHR47866">
    <property type="entry name" value="HYDROXYPROLINE-RICH GLYCOPROTEIN FAMILY PROTEIN"/>
    <property type="match status" value="1"/>
</dbReference>
<evidence type="ECO:0000256" key="4">
    <source>
        <dbReference type="SAM" id="MobiDB-lite"/>
    </source>
</evidence>
<evidence type="ECO:0000313" key="7">
    <source>
        <dbReference type="EMBL" id="CAK7349719.1"/>
    </source>
</evidence>
<feature type="region of interest" description="Disordered" evidence="4">
    <location>
        <begin position="72"/>
        <end position="190"/>
    </location>
</feature>
<dbReference type="GO" id="GO:0005634">
    <property type="term" value="C:nucleus"/>
    <property type="evidence" value="ECO:0007669"/>
    <property type="project" value="UniProtKB-SubCell"/>
</dbReference>
<feature type="compositionally biased region" description="Polar residues" evidence="4">
    <location>
        <begin position="261"/>
        <end position="273"/>
    </location>
</feature>
<dbReference type="EMBL" id="CAWUPB010001176">
    <property type="protein sequence ID" value="CAK7349719.1"/>
    <property type="molecule type" value="Genomic_DNA"/>
</dbReference>
<dbReference type="Gene3D" id="1.10.20.70">
    <property type="entry name" value="Transcription termination and cleavage factor, C-terminal domain"/>
    <property type="match status" value="1"/>
</dbReference>
<feature type="compositionally biased region" description="Pro residues" evidence="4">
    <location>
        <begin position="219"/>
        <end position="232"/>
    </location>
</feature>
<feature type="compositionally biased region" description="Low complexity" evidence="4">
    <location>
        <begin position="72"/>
        <end position="97"/>
    </location>
</feature>
<feature type="domain" description="Cleavage stimulation factor subunit 2 hinge" evidence="6">
    <location>
        <begin position="13"/>
        <end position="70"/>
    </location>
</feature>
<dbReference type="GO" id="GO:0031124">
    <property type="term" value="P:mRNA 3'-end processing"/>
    <property type="evidence" value="ECO:0007669"/>
    <property type="project" value="InterPro"/>
</dbReference>
<evidence type="ECO:0000259" key="5">
    <source>
        <dbReference type="Pfam" id="PF14304"/>
    </source>
</evidence>
<feature type="compositionally biased region" description="Polar residues" evidence="4">
    <location>
        <begin position="106"/>
        <end position="117"/>
    </location>
</feature>
<feature type="compositionally biased region" description="Low complexity" evidence="4">
    <location>
        <begin position="277"/>
        <end position="290"/>
    </location>
</feature>
<protein>
    <submittedName>
        <fullName evidence="7">Uncharacterized protein</fullName>
    </submittedName>
</protein>
<keyword evidence="2" id="KW-0694">RNA-binding</keyword>
<dbReference type="Pfam" id="PF14304">
    <property type="entry name" value="CSTF_C"/>
    <property type="match status" value="1"/>
</dbReference>
<dbReference type="InterPro" id="IPR038192">
    <property type="entry name" value="CSTF_C_sf"/>
</dbReference>
<reference evidence="7 8" key="1">
    <citation type="submission" date="2024-01" db="EMBL/GenBank/DDBJ databases">
        <authorList>
            <person name="Waweru B."/>
        </authorList>
    </citation>
    <scope>NUCLEOTIDE SEQUENCE [LARGE SCALE GENOMIC DNA]</scope>
</reference>
<dbReference type="GO" id="GO:0003723">
    <property type="term" value="F:RNA binding"/>
    <property type="evidence" value="ECO:0007669"/>
    <property type="project" value="UniProtKB-KW"/>
</dbReference>
<feature type="compositionally biased region" description="Polar residues" evidence="4">
    <location>
        <begin position="124"/>
        <end position="134"/>
    </location>
</feature>
<dbReference type="Proteomes" id="UP001314170">
    <property type="component" value="Unassembled WGS sequence"/>
</dbReference>
<evidence type="ECO:0000259" key="6">
    <source>
        <dbReference type="Pfam" id="PF14327"/>
    </source>
</evidence>
<dbReference type="PANTHER" id="PTHR47866:SF2">
    <property type="entry name" value="HYDROXYPROLINE-RICH GLYCOPROTEIN FAMILY PROTEIN"/>
    <property type="match status" value="1"/>
</dbReference>
<comment type="caution">
    <text evidence="7">The sequence shown here is derived from an EMBL/GenBank/DDBJ whole genome shotgun (WGS) entry which is preliminary data.</text>
</comment>
<keyword evidence="8" id="KW-1185">Reference proteome</keyword>
<dbReference type="FunFam" id="1.10.20.70:FF:000001">
    <property type="entry name" value="Cleavage stimulation factor subunit 2"/>
    <property type="match status" value="1"/>
</dbReference>
<dbReference type="AlphaFoldDB" id="A0AAV1SE50"/>
<dbReference type="InterPro" id="IPR025742">
    <property type="entry name" value="CSTF2_hinge"/>
</dbReference>